<evidence type="ECO:0000313" key="2">
    <source>
        <dbReference type="Proteomes" id="UP000019753"/>
    </source>
</evidence>
<dbReference type="GO" id="GO:0016301">
    <property type="term" value="F:kinase activity"/>
    <property type="evidence" value="ECO:0007669"/>
    <property type="project" value="UniProtKB-KW"/>
</dbReference>
<dbReference type="EMBL" id="AXCW01000376">
    <property type="protein sequence ID" value="EYR61979.1"/>
    <property type="molecule type" value="Genomic_DNA"/>
</dbReference>
<protein>
    <submittedName>
        <fullName evidence="1">GTP pyrophosphokinase</fullName>
    </submittedName>
</protein>
<comment type="caution">
    <text evidence="1">The sequence shown here is derived from an EMBL/GenBank/DDBJ whole genome shotgun (WGS) entry which is preliminary data.</text>
</comment>
<keyword evidence="1" id="KW-0808">Transferase</keyword>
<organism evidence="1 2">
    <name type="scientific">Actinotalea ferrariae CF5-4</name>
    <dbReference type="NCBI Taxonomy" id="948458"/>
    <lineage>
        <taxon>Bacteria</taxon>
        <taxon>Bacillati</taxon>
        <taxon>Actinomycetota</taxon>
        <taxon>Actinomycetes</taxon>
        <taxon>Micrococcales</taxon>
        <taxon>Cellulomonadaceae</taxon>
        <taxon>Actinotalea</taxon>
    </lineage>
</organism>
<evidence type="ECO:0000313" key="1">
    <source>
        <dbReference type="EMBL" id="EYR61979.1"/>
    </source>
</evidence>
<reference evidence="1 2" key="1">
    <citation type="submission" date="2014-01" db="EMBL/GenBank/DDBJ databases">
        <title>Actinotalea ferrariae CF5-4.</title>
        <authorList>
            <person name="Chen F."/>
            <person name="Li Y."/>
            <person name="Wang G."/>
        </authorList>
    </citation>
    <scope>NUCLEOTIDE SEQUENCE [LARGE SCALE GENOMIC DNA]</scope>
    <source>
        <strain evidence="1 2">CF5-4</strain>
    </source>
</reference>
<dbReference type="OrthoDB" id="9801824at2"/>
<dbReference type="RefSeq" id="WP_052023238.1">
    <property type="nucleotide sequence ID" value="NZ_AXCW01000376.1"/>
</dbReference>
<keyword evidence="2" id="KW-1185">Reference proteome</keyword>
<dbReference type="InterPro" id="IPR007362">
    <property type="entry name" value="DUF429"/>
</dbReference>
<dbReference type="AlphaFoldDB" id="A0A021VL83"/>
<sequence length="184" mass="19904">MTTVVHLGIDLAWSHRNRTGVAALDVDGRLVGSGSVRSDDEIAAFVDAHARGAVVVAAVDAPLVVPNATGQRPCEAQVTREFRAFHAGCHPANRSWPWFDPPRGEVLAERLGWDVDPTTPPGLDRPVAVEVYPHPAMVTLFDLDTVIPYKQRGPARDVPRLRVALGDLLAQMEKHCEDPLALGA</sequence>
<proteinExistence type="predicted"/>
<feature type="non-terminal residue" evidence="1">
    <location>
        <position position="184"/>
    </location>
</feature>
<dbReference type="Pfam" id="PF04250">
    <property type="entry name" value="DUF429"/>
    <property type="match status" value="1"/>
</dbReference>
<keyword evidence="1" id="KW-0418">Kinase</keyword>
<accession>A0A021VL83</accession>
<gene>
    <name evidence="1" type="ORF">N866_13435</name>
</gene>
<dbReference type="Proteomes" id="UP000019753">
    <property type="component" value="Unassembled WGS sequence"/>
</dbReference>
<name>A0A021VL83_9CELL</name>